<feature type="non-terminal residue" evidence="2">
    <location>
        <position position="1"/>
    </location>
</feature>
<comment type="caution">
    <text evidence="2">The sequence shown here is derived from an EMBL/GenBank/DDBJ whole genome shotgun (WGS) entry which is preliminary data.</text>
</comment>
<organism evidence="2 3">
    <name type="scientific">Durusdinium trenchii</name>
    <dbReference type="NCBI Taxonomy" id="1381693"/>
    <lineage>
        <taxon>Eukaryota</taxon>
        <taxon>Sar</taxon>
        <taxon>Alveolata</taxon>
        <taxon>Dinophyceae</taxon>
        <taxon>Suessiales</taxon>
        <taxon>Symbiodiniaceae</taxon>
        <taxon>Durusdinium</taxon>
    </lineage>
</organism>
<evidence type="ECO:0000256" key="1">
    <source>
        <dbReference type="SAM" id="MobiDB-lite"/>
    </source>
</evidence>
<accession>A0ABP0IG98</accession>
<feature type="region of interest" description="Disordered" evidence="1">
    <location>
        <begin position="13"/>
        <end position="51"/>
    </location>
</feature>
<proteinExistence type="predicted"/>
<dbReference type="Proteomes" id="UP001642484">
    <property type="component" value="Unassembled WGS sequence"/>
</dbReference>
<gene>
    <name evidence="2" type="ORF">CCMP2556_LOCUS6543</name>
</gene>
<keyword evidence="3" id="KW-1185">Reference proteome</keyword>
<sequence length="51" mass="5119">DGQVVGVNFAGGIFNAGGAGPLHPPAPAPANGGDADMEDQDDWEKLDDSPE</sequence>
<protein>
    <submittedName>
        <fullName evidence="2">Uncharacterized protein</fullName>
    </submittedName>
</protein>
<evidence type="ECO:0000313" key="3">
    <source>
        <dbReference type="Proteomes" id="UP001642484"/>
    </source>
</evidence>
<feature type="compositionally biased region" description="Acidic residues" evidence="1">
    <location>
        <begin position="35"/>
        <end position="45"/>
    </location>
</feature>
<dbReference type="EMBL" id="CAXAMN010002867">
    <property type="protein sequence ID" value="CAK9001625.1"/>
    <property type="molecule type" value="Genomic_DNA"/>
</dbReference>
<reference evidence="2 3" key="1">
    <citation type="submission" date="2024-02" db="EMBL/GenBank/DDBJ databases">
        <authorList>
            <person name="Chen Y."/>
            <person name="Shah S."/>
            <person name="Dougan E. K."/>
            <person name="Thang M."/>
            <person name="Chan C."/>
        </authorList>
    </citation>
    <scope>NUCLEOTIDE SEQUENCE [LARGE SCALE GENOMIC DNA]</scope>
</reference>
<name>A0ABP0IG98_9DINO</name>
<evidence type="ECO:0000313" key="2">
    <source>
        <dbReference type="EMBL" id="CAK9001625.1"/>
    </source>
</evidence>